<feature type="coiled-coil region" evidence="1">
    <location>
        <begin position="57"/>
        <end position="203"/>
    </location>
</feature>
<evidence type="ECO:0000256" key="1">
    <source>
        <dbReference type="SAM" id="Coils"/>
    </source>
</evidence>
<accession>A0A4U6TVY8</accession>
<reference evidence="2" key="1">
    <citation type="submission" date="2019-03" db="EMBL/GenBank/DDBJ databases">
        <title>WGS assembly of Setaria viridis.</title>
        <authorList>
            <person name="Huang P."/>
            <person name="Jenkins J."/>
            <person name="Grimwood J."/>
            <person name="Barry K."/>
            <person name="Healey A."/>
            <person name="Mamidi S."/>
            <person name="Sreedasyam A."/>
            <person name="Shu S."/>
            <person name="Feldman M."/>
            <person name="Wu J."/>
            <person name="Yu Y."/>
            <person name="Chen C."/>
            <person name="Johnson J."/>
            <person name="Rokhsar D."/>
            <person name="Baxter I."/>
            <person name="Schmutz J."/>
            <person name="Brutnell T."/>
            <person name="Kellogg E."/>
        </authorList>
    </citation>
    <scope>NUCLEOTIDE SEQUENCE [LARGE SCALE GENOMIC DNA]</scope>
</reference>
<dbReference type="Gramene" id="TKW07278">
    <property type="protein sequence ID" value="TKW07278"/>
    <property type="gene ID" value="SEVIR_7G300760v2"/>
</dbReference>
<evidence type="ECO:0000313" key="3">
    <source>
        <dbReference type="Proteomes" id="UP000298652"/>
    </source>
</evidence>
<dbReference type="Proteomes" id="UP000298652">
    <property type="component" value="Chromosome 7"/>
</dbReference>
<organism evidence="2 3">
    <name type="scientific">Setaria viridis</name>
    <name type="common">Green bristlegrass</name>
    <name type="synonym">Setaria italica subsp. viridis</name>
    <dbReference type="NCBI Taxonomy" id="4556"/>
    <lineage>
        <taxon>Eukaryota</taxon>
        <taxon>Viridiplantae</taxon>
        <taxon>Streptophyta</taxon>
        <taxon>Embryophyta</taxon>
        <taxon>Tracheophyta</taxon>
        <taxon>Spermatophyta</taxon>
        <taxon>Magnoliopsida</taxon>
        <taxon>Liliopsida</taxon>
        <taxon>Poales</taxon>
        <taxon>Poaceae</taxon>
        <taxon>PACMAD clade</taxon>
        <taxon>Panicoideae</taxon>
        <taxon>Panicodae</taxon>
        <taxon>Paniceae</taxon>
        <taxon>Cenchrinae</taxon>
        <taxon>Setaria</taxon>
    </lineage>
</organism>
<dbReference type="EMBL" id="CM016558">
    <property type="protein sequence ID" value="TKW07278.1"/>
    <property type="molecule type" value="Genomic_DNA"/>
</dbReference>
<proteinExistence type="predicted"/>
<keyword evidence="1" id="KW-0175">Coiled coil</keyword>
<evidence type="ECO:0000313" key="2">
    <source>
        <dbReference type="EMBL" id="TKW07278.1"/>
    </source>
</evidence>
<protein>
    <submittedName>
        <fullName evidence="2">Uncharacterized protein</fullName>
    </submittedName>
</protein>
<dbReference type="AlphaFoldDB" id="A0A4U6TVY8"/>
<name>A0A4U6TVY8_SETVI</name>
<keyword evidence="3" id="KW-1185">Reference proteome</keyword>
<sequence>MGALDNVVLPGSQALQECSRGKSDFLRLERGLWERFNLERERTRELSMQVAAAQGVIGDLQRREQAAQEEARRSEAKLQAVVDKARLDREEFQAAAEKARHDAEELARLKGEHEALQKTVERIRRERQKAWQDRDAEKVRKEEAEKVAADLGAEVGQLQAQARELQASVARERQLKAQSEGELARLREALDAERTEHGALRDAVHVVCDDLSVVQGEGTSSLAARVLGTYRRAREIALEALRTGVRRAFGVFGSHYSGINFAGMSGGYAAGYSEAELDEIDASVLDPAEALAKLLEDEAVPPADPRAS</sequence>
<gene>
    <name evidence="2" type="ORF">SEVIR_7G300760v2</name>
</gene>